<dbReference type="AlphaFoldDB" id="A0A5B8XFR5"/>
<dbReference type="InterPro" id="IPR038735">
    <property type="entry name" value="MSMEG_1276-like_NTP-PPase_dom"/>
</dbReference>
<gene>
    <name evidence="18" type="ORF">Deia_00958</name>
</gene>
<dbReference type="EC" id="3.6.1.55" evidence="12"/>
<dbReference type="Proteomes" id="UP000321934">
    <property type="component" value="Chromosome"/>
</dbReference>
<keyword evidence="9" id="KW-0234">DNA repair</keyword>
<dbReference type="Gene3D" id="3.90.79.10">
    <property type="entry name" value="Nucleoside Triphosphate Pyrophosphohydrolase"/>
    <property type="match status" value="1"/>
</dbReference>
<comment type="catalytic activity">
    <reaction evidence="10">
        <text>8-oxo-dGTP + H2O = 8-oxo-dGMP + diphosphate + H(+)</text>
        <dbReference type="Rhea" id="RHEA:31575"/>
        <dbReference type="ChEBI" id="CHEBI:15377"/>
        <dbReference type="ChEBI" id="CHEBI:15378"/>
        <dbReference type="ChEBI" id="CHEBI:33019"/>
        <dbReference type="ChEBI" id="CHEBI:63224"/>
        <dbReference type="ChEBI" id="CHEBI:77896"/>
        <dbReference type="EC" id="3.6.1.55"/>
    </reaction>
</comment>
<dbReference type="RefSeq" id="WP_146821073.1">
    <property type="nucleotide sequence ID" value="NZ_CP029077.1"/>
</dbReference>
<keyword evidence="5" id="KW-0479">Metal-binding</keyword>
<keyword evidence="6" id="KW-0227">DNA damage</keyword>
<evidence type="ECO:0000256" key="3">
    <source>
        <dbReference type="ARBA" id="ARBA00022457"/>
    </source>
</evidence>
<dbReference type="GO" id="GO:0044715">
    <property type="term" value="F:8-oxo-dGDP phosphatase activity"/>
    <property type="evidence" value="ECO:0007669"/>
    <property type="project" value="TreeGrafter"/>
</dbReference>
<dbReference type="InterPro" id="IPR047127">
    <property type="entry name" value="MutT-like"/>
</dbReference>
<reference evidence="18 19" key="1">
    <citation type="journal article" date="2019" name="ISME J.">
        <title>Deianiraea, an extracellular bacterium associated with the ciliate Paramecium, suggests an alternative scenario for the evolution of Rickettsiales.</title>
        <authorList>
            <person name="Castelli M."/>
            <person name="Sabaneyeva E."/>
            <person name="Lanzoni O."/>
            <person name="Lebedeva N."/>
            <person name="Floriano A.M."/>
            <person name="Gaiarsa S."/>
            <person name="Benken K."/>
            <person name="Modeo L."/>
            <person name="Bandi C."/>
            <person name="Potekhin A."/>
            <person name="Sassera D."/>
            <person name="Petroni G."/>
        </authorList>
    </citation>
    <scope>NUCLEOTIDE SEQUENCE [LARGE SCALE GENOMIC DNA]</scope>
    <source>
        <strain evidence="18">CyL4-1</strain>
    </source>
</reference>
<evidence type="ECO:0000313" key="18">
    <source>
        <dbReference type="EMBL" id="QED23745.1"/>
    </source>
</evidence>
<evidence type="ECO:0000256" key="9">
    <source>
        <dbReference type="ARBA" id="ARBA00023204"/>
    </source>
</evidence>
<dbReference type="PANTHER" id="PTHR47707:SF1">
    <property type="entry name" value="NUDIX HYDROLASE FAMILY PROTEIN"/>
    <property type="match status" value="1"/>
</dbReference>
<dbReference type="GO" id="GO:0006260">
    <property type="term" value="P:DNA replication"/>
    <property type="evidence" value="ECO:0007669"/>
    <property type="project" value="UniProtKB-KW"/>
</dbReference>
<evidence type="ECO:0000256" key="2">
    <source>
        <dbReference type="ARBA" id="ARBA00005582"/>
    </source>
</evidence>
<keyword evidence="19" id="KW-1185">Reference proteome</keyword>
<dbReference type="SUPFAM" id="SSF101386">
    <property type="entry name" value="all-alpha NTP pyrophosphatases"/>
    <property type="match status" value="1"/>
</dbReference>
<evidence type="ECO:0000256" key="13">
    <source>
        <dbReference type="ARBA" id="ARBA00040794"/>
    </source>
</evidence>
<protein>
    <recommendedName>
        <fullName evidence="13">8-oxo-dGTP diphosphatase</fullName>
        <ecNumber evidence="12">3.6.1.55</ecNumber>
    </recommendedName>
    <alternativeName>
        <fullName evidence="16">7,8-dihydro-8-oxoguanine-triphosphatase</fullName>
    </alternativeName>
    <alternativeName>
        <fullName evidence="15">Mutator protein MutT</fullName>
    </alternativeName>
    <alternativeName>
        <fullName evidence="14">dGTP pyrophosphohydrolase</fullName>
    </alternativeName>
</protein>
<dbReference type="SUPFAM" id="SSF55811">
    <property type="entry name" value="Nudix"/>
    <property type="match status" value="1"/>
</dbReference>
<dbReference type="GO" id="GO:0008413">
    <property type="term" value="F:8-oxo-7,8-dihydroguanosine triphosphate pyrophosphatase activity"/>
    <property type="evidence" value="ECO:0007669"/>
    <property type="project" value="TreeGrafter"/>
</dbReference>
<organism evidence="18 19">
    <name type="scientific">Candidatus Deianiraea vastatrix</name>
    <dbReference type="NCBI Taxonomy" id="2163644"/>
    <lineage>
        <taxon>Bacteria</taxon>
        <taxon>Pseudomonadati</taxon>
        <taxon>Pseudomonadota</taxon>
        <taxon>Alphaproteobacteria</taxon>
        <taxon>Rickettsiales</taxon>
        <taxon>Candidatus Deianiraeaceae</taxon>
        <taxon>Candidatus Deianiraea</taxon>
    </lineage>
</organism>
<dbReference type="InterPro" id="IPR015797">
    <property type="entry name" value="NUDIX_hydrolase-like_dom_sf"/>
</dbReference>
<dbReference type="CDD" id="cd02883">
    <property type="entry name" value="NUDIX_Hydrolase"/>
    <property type="match status" value="1"/>
</dbReference>
<evidence type="ECO:0000256" key="4">
    <source>
        <dbReference type="ARBA" id="ARBA00022705"/>
    </source>
</evidence>
<dbReference type="InterPro" id="IPR000086">
    <property type="entry name" value="NUDIX_hydrolase_dom"/>
</dbReference>
<dbReference type="PROSITE" id="PS51462">
    <property type="entry name" value="NUDIX"/>
    <property type="match status" value="1"/>
</dbReference>
<dbReference type="GO" id="GO:0035539">
    <property type="term" value="F:8-oxo-7,8-dihydrodeoxyguanosine triphosphate pyrophosphatase activity"/>
    <property type="evidence" value="ECO:0007669"/>
    <property type="project" value="UniProtKB-EC"/>
</dbReference>
<dbReference type="Pfam" id="PF00293">
    <property type="entry name" value="NUDIX"/>
    <property type="match status" value="1"/>
</dbReference>
<comment type="catalytic activity">
    <reaction evidence="11">
        <text>8-oxo-GTP + H2O = 8-oxo-GMP + diphosphate + H(+)</text>
        <dbReference type="Rhea" id="RHEA:67616"/>
        <dbReference type="ChEBI" id="CHEBI:15377"/>
        <dbReference type="ChEBI" id="CHEBI:15378"/>
        <dbReference type="ChEBI" id="CHEBI:33019"/>
        <dbReference type="ChEBI" id="CHEBI:143553"/>
        <dbReference type="ChEBI" id="CHEBI:145694"/>
    </reaction>
</comment>
<dbReference type="GO" id="GO:0046872">
    <property type="term" value="F:metal ion binding"/>
    <property type="evidence" value="ECO:0007669"/>
    <property type="project" value="UniProtKB-KW"/>
</dbReference>
<dbReference type="GO" id="GO:0006281">
    <property type="term" value="P:DNA repair"/>
    <property type="evidence" value="ECO:0007669"/>
    <property type="project" value="UniProtKB-KW"/>
</dbReference>
<evidence type="ECO:0000256" key="1">
    <source>
        <dbReference type="ARBA" id="ARBA00001946"/>
    </source>
</evidence>
<evidence type="ECO:0000256" key="8">
    <source>
        <dbReference type="ARBA" id="ARBA00022842"/>
    </source>
</evidence>
<accession>A0A5B8XFR5</accession>
<evidence type="ECO:0000256" key="15">
    <source>
        <dbReference type="ARBA" id="ARBA00041979"/>
    </source>
</evidence>
<name>A0A5B8XFR5_9RICK</name>
<keyword evidence="4" id="KW-0235">DNA replication</keyword>
<evidence type="ECO:0000256" key="11">
    <source>
        <dbReference type="ARBA" id="ARBA00036904"/>
    </source>
</evidence>
<evidence type="ECO:0000256" key="10">
    <source>
        <dbReference type="ARBA" id="ARBA00035861"/>
    </source>
</evidence>
<dbReference type="EMBL" id="CP029077">
    <property type="protein sequence ID" value="QED23745.1"/>
    <property type="molecule type" value="Genomic_DNA"/>
</dbReference>
<dbReference type="PANTHER" id="PTHR47707">
    <property type="entry name" value="8-OXO-DGTP DIPHOSPHATASE"/>
    <property type="match status" value="1"/>
</dbReference>
<keyword evidence="3" id="KW-0515">Mutator protein</keyword>
<evidence type="ECO:0000256" key="7">
    <source>
        <dbReference type="ARBA" id="ARBA00022801"/>
    </source>
</evidence>
<evidence type="ECO:0000256" key="5">
    <source>
        <dbReference type="ARBA" id="ARBA00022723"/>
    </source>
</evidence>
<comment type="similarity">
    <text evidence="2">Belongs to the Nudix hydrolase family.</text>
</comment>
<evidence type="ECO:0000259" key="17">
    <source>
        <dbReference type="PROSITE" id="PS51462"/>
    </source>
</evidence>
<evidence type="ECO:0000256" key="12">
    <source>
        <dbReference type="ARBA" id="ARBA00038905"/>
    </source>
</evidence>
<evidence type="ECO:0000256" key="6">
    <source>
        <dbReference type="ARBA" id="ARBA00022763"/>
    </source>
</evidence>
<dbReference type="OrthoDB" id="9761969at2"/>
<evidence type="ECO:0000256" key="14">
    <source>
        <dbReference type="ARBA" id="ARBA00041592"/>
    </source>
</evidence>
<evidence type="ECO:0000256" key="16">
    <source>
        <dbReference type="ARBA" id="ARBA00042798"/>
    </source>
</evidence>
<dbReference type="GO" id="GO:0044716">
    <property type="term" value="F:8-oxo-GDP phosphatase activity"/>
    <property type="evidence" value="ECO:0007669"/>
    <property type="project" value="TreeGrafter"/>
</dbReference>
<keyword evidence="7 18" id="KW-0378">Hydrolase</keyword>
<evidence type="ECO:0000313" key="19">
    <source>
        <dbReference type="Proteomes" id="UP000321934"/>
    </source>
</evidence>
<feature type="domain" description="Nudix hydrolase" evidence="17">
    <location>
        <begin position="139"/>
        <end position="271"/>
    </location>
</feature>
<keyword evidence="8" id="KW-0460">Magnesium</keyword>
<dbReference type="CDD" id="cd11532">
    <property type="entry name" value="NTP-PPase_COG4997"/>
    <property type="match status" value="1"/>
</dbReference>
<comment type="cofactor">
    <cofactor evidence="1">
        <name>Mg(2+)</name>
        <dbReference type="ChEBI" id="CHEBI:18420"/>
    </cofactor>
</comment>
<proteinExistence type="inferred from homology"/>
<sequence>MLHRYSFNKLVRSKLFEKEVNGEKRIASYKILGQEEYKKELLNKFHEEAMEVIEAKDRGELIAEIADCYEVIDEILKANNIAKDDVILAQTKKREQKGSFDKRIFVNYMQYDDKNPLHKEAFDYIRDKNQNEKYKLIGSYEKHIIDFIITNEKGQIYIQKRSASRKSYPNCWELPGGTLEIDENFRQLIKRELKEELNLELVKINEIVFDGDCVINGEKCAYTVFSIQVSGWENFKLEEGKADEFKWISRKEIQILNVAREDGKINPVYEAARHFFEKLLD</sequence>